<evidence type="ECO:0000313" key="3">
    <source>
        <dbReference type="Proteomes" id="UP000479710"/>
    </source>
</evidence>
<name>A0A6G1CCM9_9ORYZ</name>
<evidence type="ECO:0000313" key="2">
    <source>
        <dbReference type="EMBL" id="KAF0897932.1"/>
    </source>
</evidence>
<feature type="region of interest" description="Disordered" evidence="1">
    <location>
        <begin position="474"/>
        <end position="504"/>
    </location>
</feature>
<dbReference type="InterPro" id="IPR039615">
    <property type="entry name" value="PKS"/>
</dbReference>
<accession>A0A6G1CCM9</accession>
<gene>
    <name evidence="2" type="ORF">E2562_001634</name>
</gene>
<sequence>MDRYRVAPQPVYLSAGGDGGGGGGGHSLQPRGAAGASGRRAGGAELDIFSAERYFNADDVVKKKCGDPVVVAAAPVAEEQPQVVAVDAASQSGRTMASSEASWTSRSGLLSSHAQSSAAAGKLQSGGDTANGVAATDARGQDYHRGKKSGSGQRWGLFSRDCPCAGRKAVTVDVASEPRSPVTPRTHTRFDNSHVVADSTIFKAKAPPRPPPCEEEPVKMKISPGSSAFPPPLASNVFAAAPIRGGGATSFAAIPAPDIGRRVVSSGGFTFPVAVGAAKVASTIDEPPRESLEVFRPIDEESVPADPPAEHLAAVGGRGGGGGILSAGFSFAASSSYPTTYRGRGSRRNSREEEDYLPYGASAAVEPALSECMYAPSEVSVVWSVATAEGGAFDAASMANFSSAASACCVEEFSFVPQDAAEAGHDGFTAAMSRSAGRKKGGGGFLNSCRCEKAVSVGPTPVRVVRPPAVPEVAVKTGGGQPTGLAGGGAARYHPGRVHMPVRT</sequence>
<keyword evidence="3" id="KW-1185">Reference proteome</keyword>
<organism evidence="2 3">
    <name type="scientific">Oryza meyeriana var. granulata</name>
    <dbReference type="NCBI Taxonomy" id="110450"/>
    <lineage>
        <taxon>Eukaryota</taxon>
        <taxon>Viridiplantae</taxon>
        <taxon>Streptophyta</taxon>
        <taxon>Embryophyta</taxon>
        <taxon>Tracheophyta</taxon>
        <taxon>Spermatophyta</taxon>
        <taxon>Magnoliopsida</taxon>
        <taxon>Liliopsida</taxon>
        <taxon>Poales</taxon>
        <taxon>Poaceae</taxon>
        <taxon>BOP clade</taxon>
        <taxon>Oryzoideae</taxon>
        <taxon>Oryzeae</taxon>
        <taxon>Oryzinae</taxon>
        <taxon>Oryza</taxon>
        <taxon>Oryza meyeriana</taxon>
    </lineage>
</organism>
<feature type="compositionally biased region" description="Gly residues" evidence="1">
    <location>
        <begin position="477"/>
        <end position="490"/>
    </location>
</feature>
<feature type="compositionally biased region" description="Basic residues" evidence="1">
    <location>
        <begin position="494"/>
        <end position="504"/>
    </location>
</feature>
<protein>
    <submittedName>
        <fullName evidence="2">Uncharacterized protein</fullName>
    </submittedName>
</protein>
<dbReference type="Proteomes" id="UP000479710">
    <property type="component" value="Unassembled WGS sequence"/>
</dbReference>
<dbReference type="GO" id="GO:0009638">
    <property type="term" value="P:phototropism"/>
    <property type="evidence" value="ECO:0007669"/>
    <property type="project" value="InterPro"/>
</dbReference>
<feature type="region of interest" description="Disordered" evidence="1">
    <location>
        <begin position="115"/>
        <end position="154"/>
    </location>
</feature>
<feature type="compositionally biased region" description="Gly residues" evidence="1">
    <location>
        <begin position="16"/>
        <end position="26"/>
    </location>
</feature>
<dbReference type="PANTHER" id="PTHR33781:SF1">
    <property type="entry name" value="PROTEIN PHYTOCHROME KINASE SUBSTRATE 4"/>
    <property type="match status" value="1"/>
</dbReference>
<dbReference type="AlphaFoldDB" id="A0A6G1CCM9"/>
<feature type="region of interest" description="Disordered" evidence="1">
    <location>
        <begin position="1"/>
        <end position="39"/>
    </location>
</feature>
<dbReference type="EMBL" id="SPHZ02000009">
    <property type="protein sequence ID" value="KAF0897932.1"/>
    <property type="molecule type" value="Genomic_DNA"/>
</dbReference>
<proteinExistence type="predicted"/>
<evidence type="ECO:0000256" key="1">
    <source>
        <dbReference type="SAM" id="MobiDB-lite"/>
    </source>
</evidence>
<dbReference type="PANTHER" id="PTHR33781">
    <property type="entry name" value="PROTEIN PHYTOCHROME KINASE SUBSTRATE 1-RELATED"/>
    <property type="match status" value="1"/>
</dbReference>
<dbReference type="OrthoDB" id="691744at2759"/>
<comment type="caution">
    <text evidence="2">The sequence shown here is derived from an EMBL/GenBank/DDBJ whole genome shotgun (WGS) entry which is preliminary data.</text>
</comment>
<reference evidence="2 3" key="1">
    <citation type="submission" date="2019-11" db="EMBL/GenBank/DDBJ databases">
        <title>Whole genome sequence of Oryza granulata.</title>
        <authorList>
            <person name="Li W."/>
        </authorList>
    </citation>
    <scope>NUCLEOTIDE SEQUENCE [LARGE SCALE GENOMIC DNA]</scope>
    <source>
        <strain evidence="3">cv. Menghai</strain>
        <tissue evidence="2">Leaf</tissue>
    </source>
</reference>